<dbReference type="InterPro" id="IPR019201">
    <property type="entry name" value="DUF2065"/>
</dbReference>
<feature type="transmembrane region" description="Helical" evidence="1">
    <location>
        <begin position="6"/>
        <end position="24"/>
    </location>
</feature>
<dbReference type="EMBL" id="FWXD01000010">
    <property type="protein sequence ID" value="SMC24910.1"/>
    <property type="molecule type" value="Genomic_DNA"/>
</dbReference>
<evidence type="ECO:0000256" key="1">
    <source>
        <dbReference type="SAM" id="Phobius"/>
    </source>
</evidence>
<keyword evidence="1" id="KW-0812">Transmembrane</keyword>
<dbReference type="AlphaFoldDB" id="A0A1W1XLQ7"/>
<dbReference type="STRING" id="1121001.SAMN02745857_02007"/>
<dbReference type="Pfam" id="PF09838">
    <property type="entry name" value="DUF2065"/>
    <property type="match status" value="1"/>
</dbReference>
<protein>
    <recommendedName>
        <fullName evidence="4">DUF2065 domain-containing protein</fullName>
    </recommendedName>
</protein>
<keyword evidence="1" id="KW-1133">Transmembrane helix</keyword>
<dbReference type="PANTHER" id="PTHR38602:SF1">
    <property type="entry name" value="INNER MEMBRANE PROTEIN"/>
    <property type="match status" value="1"/>
</dbReference>
<name>A0A1W1XLQ7_9NEIS</name>
<accession>A0A1W1XLQ7</accession>
<gene>
    <name evidence="2" type="ORF">SAMN02745857_02007</name>
</gene>
<reference evidence="2 3" key="1">
    <citation type="submission" date="2017-04" db="EMBL/GenBank/DDBJ databases">
        <authorList>
            <person name="Afonso C.L."/>
            <person name="Miller P.J."/>
            <person name="Scott M.A."/>
            <person name="Spackman E."/>
            <person name="Goraichik I."/>
            <person name="Dimitrov K.M."/>
            <person name="Suarez D.L."/>
            <person name="Swayne D.E."/>
        </authorList>
    </citation>
    <scope>NUCLEOTIDE SEQUENCE [LARGE SCALE GENOMIC DNA]</scope>
    <source>
        <strain evidence="2 3">DSM 23236</strain>
    </source>
</reference>
<keyword evidence="1" id="KW-0472">Membrane</keyword>
<organism evidence="2 3">
    <name type="scientific">Andreprevotia lacus DSM 23236</name>
    <dbReference type="NCBI Taxonomy" id="1121001"/>
    <lineage>
        <taxon>Bacteria</taxon>
        <taxon>Pseudomonadati</taxon>
        <taxon>Pseudomonadota</taxon>
        <taxon>Betaproteobacteria</taxon>
        <taxon>Neisseriales</taxon>
        <taxon>Chitinibacteraceae</taxon>
        <taxon>Andreprevotia</taxon>
    </lineage>
</organism>
<evidence type="ECO:0000313" key="3">
    <source>
        <dbReference type="Proteomes" id="UP000192761"/>
    </source>
</evidence>
<evidence type="ECO:0000313" key="2">
    <source>
        <dbReference type="EMBL" id="SMC24910.1"/>
    </source>
</evidence>
<dbReference type="Proteomes" id="UP000192761">
    <property type="component" value="Unassembled WGS sequence"/>
</dbReference>
<feature type="transmembrane region" description="Helical" evidence="1">
    <location>
        <begin position="45"/>
        <end position="61"/>
    </location>
</feature>
<evidence type="ECO:0008006" key="4">
    <source>
        <dbReference type="Google" id="ProtNLM"/>
    </source>
</evidence>
<dbReference type="RefSeq" id="WP_084090663.1">
    <property type="nucleotide sequence ID" value="NZ_FWXD01000010.1"/>
</dbReference>
<sequence length="63" mass="7064">MSDDSLWLACALVLVIEGLLPFAVPALWRRAMLRLARLTDRQIRLVGLAAMLCGLVLVLIIRY</sequence>
<dbReference type="PANTHER" id="PTHR38602">
    <property type="entry name" value="INNER MEMBRANE PROTEIN-RELATED"/>
    <property type="match status" value="1"/>
</dbReference>
<keyword evidence="3" id="KW-1185">Reference proteome</keyword>
<proteinExistence type="predicted"/>